<evidence type="ECO:0000256" key="4">
    <source>
        <dbReference type="ARBA" id="ARBA00022989"/>
    </source>
</evidence>
<reference evidence="7 8" key="1">
    <citation type="submission" date="2019-02" db="EMBL/GenBank/DDBJ databases">
        <title>Deep-cultivation of Planctomycetes and their phenomic and genomic characterization uncovers novel biology.</title>
        <authorList>
            <person name="Wiegand S."/>
            <person name="Jogler M."/>
            <person name="Boedeker C."/>
            <person name="Pinto D."/>
            <person name="Vollmers J."/>
            <person name="Rivas-Marin E."/>
            <person name="Kohn T."/>
            <person name="Peeters S.H."/>
            <person name="Heuer A."/>
            <person name="Rast P."/>
            <person name="Oberbeckmann S."/>
            <person name="Bunk B."/>
            <person name="Jeske O."/>
            <person name="Meyerdierks A."/>
            <person name="Storesund J.E."/>
            <person name="Kallscheuer N."/>
            <person name="Luecker S."/>
            <person name="Lage O.M."/>
            <person name="Pohl T."/>
            <person name="Merkel B.J."/>
            <person name="Hornburger P."/>
            <person name="Mueller R.-W."/>
            <person name="Bruemmer F."/>
            <person name="Labrenz M."/>
            <person name="Spormann A.M."/>
            <person name="Op den Camp H."/>
            <person name="Overmann J."/>
            <person name="Amann R."/>
            <person name="Jetten M.S.M."/>
            <person name="Mascher T."/>
            <person name="Medema M.H."/>
            <person name="Devos D.P."/>
            <person name="Kaster A.-K."/>
            <person name="Ovreas L."/>
            <person name="Rohde M."/>
            <person name="Galperin M.Y."/>
            <person name="Jogler C."/>
        </authorList>
    </citation>
    <scope>NUCLEOTIDE SEQUENCE [LARGE SCALE GENOMIC DNA]</scope>
    <source>
        <strain evidence="7 8">Spa11</strain>
    </source>
</reference>
<organism evidence="7 8">
    <name type="scientific">Botrimarina mediterranea</name>
    <dbReference type="NCBI Taxonomy" id="2528022"/>
    <lineage>
        <taxon>Bacteria</taxon>
        <taxon>Pseudomonadati</taxon>
        <taxon>Planctomycetota</taxon>
        <taxon>Planctomycetia</taxon>
        <taxon>Pirellulales</taxon>
        <taxon>Lacipirellulaceae</taxon>
        <taxon>Botrimarina</taxon>
    </lineage>
</organism>
<evidence type="ECO:0000256" key="3">
    <source>
        <dbReference type="ARBA" id="ARBA00022692"/>
    </source>
</evidence>
<name>A0A518K7K4_9BACT</name>
<feature type="transmembrane region" description="Helical" evidence="6">
    <location>
        <begin position="408"/>
        <end position="429"/>
    </location>
</feature>
<feature type="transmembrane region" description="Helical" evidence="6">
    <location>
        <begin position="331"/>
        <end position="348"/>
    </location>
</feature>
<accession>A0A518K7K4</accession>
<dbReference type="InterPro" id="IPR002293">
    <property type="entry name" value="AA/rel_permease1"/>
</dbReference>
<dbReference type="RefSeq" id="WP_231933222.1">
    <property type="nucleotide sequence ID" value="NZ_CP036349.1"/>
</dbReference>
<evidence type="ECO:0000313" key="8">
    <source>
        <dbReference type="Proteomes" id="UP000316426"/>
    </source>
</evidence>
<feature type="transmembrane region" description="Helical" evidence="6">
    <location>
        <begin position="354"/>
        <end position="371"/>
    </location>
</feature>
<feature type="transmembrane region" description="Helical" evidence="6">
    <location>
        <begin position="47"/>
        <end position="67"/>
    </location>
</feature>
<evidence type="ECO:0000256" key="5">
    <source>
        <dbReference type="ARBA" id="ARBA00023136"/>
    </source>
</evidence>
<dbReference type="PANTHER" id="PTHR42770:SF11">
    <property type="entry name" value="INNER MEMBRANE TRANSPORT PROTEIN YBAT"/>
    <property type="match status" value="1"/>
</dbReference>
<keyword evidence="5 6" id="KW-0472">Membrane</keyword>
<keyword evidence="8" id="KW-1185">Reference proteome</keyword>
<evidence type="ECO:0000256" key="6">
    <source>
        <dbReference type="SAM" id="Phobius"/>
    </source>
</evidence>
<proteinExistence type="predicted"/>
<keyword evidence="4 6" id="KW-1133">Transmembrane helix</keyword>
<feature type="transmembrane region" description="Helical" evidence="6">
    <location>
        <begin position="87"/>
        <end position="106"/>
    </location>
</feature>
<protein>
    <submittedName>
        <fullName evidence="7">Inner membrane transport protein YbaT</fullName>
    </submittedName>
</protein>
<keyword evidence="3 6" id="KW-0812">Transmembrane</keyword>
<feature type="transmembrane region" description="Helical" evidence="6">
    <location>
        <begin position="130"/>
        <end position="150"/>
    </location>
</feature>
<dbReference type="EMBL" id="CP036349">
    <property type="protein sequence ID" value="QDV73773.1"/>
    <property type="molecule type" value="Genomic_DNA"/>
</dbReference>
<dbReference type="Gene3D" id="1.20.1740.10">
    <property type="entry name" value="Amino acid/polyamine transporter I"/>
    <property type="match status" value="1"/>
</dbReference>
<dbReference type="GO" id="GO:0005886">
    <property type="term" value="C:plasma membrane"/>
    <property type="evidence" value="ECO:0007669"/>
    <property type="project" value="UniProtKB-SubCell"/>
</dbReference>
<feature type="transmembrane region" description="Helical" evidence="6">
    <location>
        <begin position="193"/>
        <end position="212"/>
    </location>
</feature>
<feature type="transmembrane region" description="Helical" evidence="6">
    <location>
        <begin position="162"/>
        <end position="181"/>
    </location>
</feature>
<feature type="transmembrane region" description="Helical" evidence="6">
    <location>
        <begin position="282"/>
        <end position="310"/>
    </location>
</feature>
<evidence type="ECO:0000256" key="1">
    <source>
        <dbReference type="ARBA" id="ARBA00004651"/>
    </source>
</evidence>
<comment type="subcellular location">
    <subcellularLocation>
        <location evidence="1">Cell membrane</location>
        <topology evidence="1">Multi-pass membrane protein</topology>
    </subcellularLocation>
</comment>
<dbReference type="GO" id="GO:0022857">
    <property type="term" value="F:transmembrane transporter activity"/>
    <property type="evidence" value="ECO:0007669"/>
    <property type="project" value="InterPro"/>
</dbReference>
<feature type="transmembrane region" description="Helical" evidence="6">
    <location>
        <begin position="233"/>
        <end position="257"/>
    </location>
</feature>
<dbReference type="Pfam" id="PF13520">
    <property type="entry name" value="AA_permease_2"/>
    <property type="match status" value="1"/>
</dbReference>
<gene>
    <name evidence="7" type="primary">ybaT</name>
    <name evidence="7" type="ORF">Spa11_19720</name>
</gene>
<dbReference type="AlphaFoldDB" id="A0A518K7K4"/>
<dbReference type="PANTHER" id="PTHR42770">
    <property type="entry name" value="AMINO ACID TRANSPORTER-RELATED"/>
    <property type="match status" value="1"/>
</dbReference>
<dbReference type="InterPro" id="IPR050367">
    <property type="entry name" value="APC_superfamily"/>
</dbReference>
<feature type="transmembrane region" description="Helical" evidence="6">
    <location>
        <begin position="383"/>
        <end position="402"/>
    </location>
</feature>
<dbReference type="PIRSF" id="PIRSF006060">
    <property type="entry name" value="AA_transporter"/>
    <property type="match status" value="1"/>
</dbReference>
<dbReference type="KEGG" id="bmei:Spa11_19720"/>
<evidence type="ECO:0000256" key="2">
    <source>
        <dbReference type="ARBA" id="ARBA00022475"/>
    </source>
</evidence>
<dbReference type="Proteomes" id="UP000316426">
    <property type="component" value="Chromosome"/>
</dbReference>
<evidence type="ECO:0000313" key="7">
    <source>
        <dbReference type="EMBL" id="QDV73773.1"/>
    </source>
</evidence>
<keyword evidence="2" id="KW-1003">Cell membrane</keyword>
<sequence>MGDSEETGKYEENSLSLTGSVAMGTGVMIGAGIFALTGQVAEQAGGLFPLAFLAAAIVAGFSAYSYVKMAEQYPSAGGIAMFLMKAYGKGTVTAGMALLMYFSMVINESLVARTFGTYTLQLFDAKDNAFLVPALGVGLLVAAFIVNILGNKFIGTFSTVTAVIKIAGILIFAGAGLWVSGLTFESVGVTERTSAGSFLSATALALLAYKGFTTITNSGSEITNPNKNIGRSIIISLAICLVVYLLVGLAVAGNLSISEIIESRDYALAEAARPAFGQWGTYFTVGLAIVATISGLIASTFAVSRMLAMLSEMKLVPHKHFGLPGDIQKHTLVYTVVFAITLTILFDLSRIASLGAIFYIVMDIAVHWGVLRHVHGKVKANRWVPITAIVLDVTILGAFLWLKATSDMLVIWVALGGMVVIFVGERVFLSWKDDDQEAHADGNRE</sequence>
<feature type="transmembrane region" description="Helical" evidence="6">
    <location>
        <begin position="21"/>
        <end position="41"/>
    </location>
</feature>